<accession>A0AAW0CYU2</accession>
<evidence type="ECO:0000256" key="1">
    <source>
        <dbReference type="SAM" id="MobiDB-lite"/>
    </source>
</evidence>
<dbReference type="AlphaFoldDB" id="A0AAW0CYU2"/>
<feature type="compositionally biased region" description="Polar residues" evidence="1">
    <location>
        <begin position="21"/>
        <end position="32"/>
    </location>
</feature>
<keyword evidence="2" id="KW-0812">Transmembrane</keyword>
<comment type="caution">
    <text evidence="3">The sequence shown here is derived from an EMBL/GenBank/DDBJ whole genome shotgun (WGS) entry which is preliminary data.</text>
</comment>
<dbReference type="Proteomes" id="UP001383192">
    <property type="component" value="Unassembled WGS sequence"/>
</dbReference>
<reference evidence="3 4" key="1">
    <citation type="submission" date="2024-01" db="EMBL/GenBank/DDBJ databases">
        <title>A draft genome for a cacao thread blight-causing isolate of Paramarasmius palmivorus.</title>
        <authorList>
            <person name="Baruah I.K."/>
            <person name="Bukari Y."/>
            <person name="Amoako-Attah I."/>
            <person name="Meinhardt L.W."/>
            <person name="Bailey B.A."/>
            <person name="Cohen S.P."/>
        </authorList>
    </citation>
    <scope>NUCLEOTIDE SEQUENCE [LARGE SCALE GENOMIC DNA]</scope>
    <source>
        <strain evidence="3 4">GH-12</strain>
    </source>
</reference>
<keyword evidence="2" id="KW-0472">Membrane</keyword>
<proteinExistence type="predicted"/>
<dbReference type="PANTHER" id="PTHR38887">
    <property type="entry name" value="CHROMOSOME 21, WHOLE GENOME SHOTGUN SEQUENCE"/>
    <property type="match status" value="1"/>
</dbReference>
<name>A0AAW0CYU2_9AGAR</name>
<organism evidence="3 4">
    <name type="scientific">Paramarasmius palmivorus</name>
    <dbReference type="NCBI Taxonomy" id="297713"/>
    <lineage>
        <taxon>Eukaryota</taxon>
        <taxon>Fungi</taxon>
        <taxon>Dikarya</taxon>
        <taxon>Basidiomycota</taxon>
        <taxon>Agaricomycotina</taxon>
        <taxon>Agaricomycetes</taxon>
        <taxon>Agaricomycetidae</taxon>
        <taxon>Agaricales</taxon>
        <taxon>Marasmiineae</taxon>
        <taxon>Marasmiaceae</taxon>
        <taxon>Paramarasmius</taxon>
    </lineage>
</organism>
<keyword evidence="2" id="KW-1133">Transmembrane helix</keyword>
<dbReference type="PANTHER" id="PTHR38887:SF1">
    <property type="entry name" value="RAS MODIFICATION PROTEIN ERF4"/>
    <property type="match status" value="1"/>
</dbReference>
<gene>
    <name evidence="3" type="ORF">VNI00_008058</name>
</gene>
<protein>
    <submittedName>
        <fullName evidence="3">Uncharacterized protein</fullName>
    </submittedName>
</protein>
<evidence type="ECO:0000256" key="2">
    <source>
        <dbReference type="SAM" id="Phobius"/>
    </source>
</evidence>
<feature type="transmembrane region" description="Helical" evidence="2">
    <location>
        <begin position="119"/>
        <end position="142"/>
    </location>
</feature>
<feature type="compositionally biased region" description="Low complexity" evidence="1">
    <location>
        <begin position="1"/>
        <end position="20"/>
    </location>
</feature>
<sequence length="421" mass="46735">MVSSKSSRNSLAGSSKSSSSEQGTSAPRSQQPGRDAIVLIRTYLPSRDSEPSAPPPYSQLLRPICIPQISLHPKWDSAFARGYSQALADAGISQEDFLNFIDGLNLAMAASPPLRVVDVAGIMLSFVPLLLPMLAGVIISAASQTSMRKLSKTLTDHYLRAANLQLFNPRGLSVRICTTRAMTRMFIQQDLPTSQPSKLNRMGRFVGSMILQTPLVGQVLEPFIRAVSHKPPIIQPSEGPTKNSALRRRLAQTWDYAAPLQIDGMPPPRDPPEGVRAAMASWGVKFEKTRQEKEEQKNEDRRRALAAQRMGIDLRTWNLQVDGGMRREYSRQVKQHEERRSGSRPGLLGHVFESRMTEMERKVASADLLEHWADDGVLWLVIMSSENDARIEGIGLAEDPAEEQTGEYTWRSDIGYGETTS</sequence>
<dbReference type="InterPro" id="IPR053221">
    <property type="entry name" value="Burnettramic_acid_biosynth"/>
</dbReference>
<dbReference type="EMBL" id="JAYKXP010000027">
    <property type="protein sequence ID" value="KAK7043892.1"/>
    <property type="molecule type" value="Genomic_DNA"/>
</dbReference>
<evidence type="ECO:0000313" key="4">
    <source>
        <dbReference type="Proteomes" id="UP001383192"/>
    </source>
</evidence>
<keyword evidence="4" id="KW-1185">Reference proteome</keyword>
<feature type="region of interest" description="Disordered" evidence="1">
    <location>
        <begin position="1"/>
        <end position="35"/>
    </location>
</feature>
<evidence type="ECO:0000313" key="3">
    <source>
        <dbReference type="EMBL" id="KAK7043892.1"/>
    </source>
</evidence>